<evidence type="ECO:0000313" key="21">
    <source>
        <dbReference type="Proteomes" id="UP000284022"/>
    </source>
</evidence>
<evidence type="ECO:0000313" key="8">
    <source>
        <dbReference type="EMBL" id="KAB4244238.1"/>
    </source>
</evidence>
<reference evidence="9" key="5">
    <citation type="submission" date="2022-10" db="EMBL/GenBank/DDBJ databases">
        <title>Human gut microbiome strain richness.</title>
        <authorList>
            <person name="Chen-Liaw A."/>
        </authorList>
    </citation>
    <scope>NUCLEOTIDE SEQUENCE</scope>
    <source>
        <strain evidence="9">A1_m1001262Bd0_191120</strain>
        <strain evidence="10">BSD2780061687st1_G10_BSD2780061687b_171204</strain>
    </source>
</reference>
<organism evidence="15 23">
    <name type="scientific">Bacteroides uniformis</name>
    <dbReference type="NCBI Taxonomy" id="820"/>
    <lineage>
        <taxon>Bacteria</taxon>
        <taxon>Pseudomonadati</taxon>
        <taxon>Bacteroidota</taxon>
        <taxon>Bacteroidia</taxon>
        <taxon>Bacteroidales</taxon>
        <taxon>Bacteroidaceae</taxon>
        <taxon>Bacteroides</taxon>
    </lineage>
</organism>
<evidence type="ECO:0000313" key="28">
    <source>
        <dbReference type="Proteomes" id="UP000434462"/>
    </source>
</evidence>
<dbReference type="Proteomes" id="UP000283766">
    <property type="component" value="Unassembled WGS sequence"/>
</dbReference>
<evidence type="ECO:0000313" key="30">
    <source>
        <dbReference type="Proteomes" id="UP000441711"/>
    </source>
</evidence>
<evidence type="ECO:0000313" key="16">
    <source>
        <dbReference type="EMBL" id="RHC76211.1"/>
    </source>
</evidence>
<evidence type="ECO:0000313" key="24">
    <source>
        <dbReference type="Proteomes" id="UP000320533"/>
    </source>
</evidence>
<evidence type="ECO:0000256" key="1">
    <source>
        <dbReference type="SAM" id="SignalP"/>
    </source>
</evidence>
<dbReference type="Proteomes" id="UP000260844">
    <property type="component" value="Unassembled WGS sequence"/>
</dbReference>
<dbReference type="EMBL" id="WCUP01000001">
    <property type="protein sequence ID" value="KAB4111863.1"/>
    <property type="molecule type" value="Genomic_DNA"/>
</dbReference>
<dbReference type="GeneID" id="99750477"/>
<evidence type="ECO:0000313" key="15">
    <source>
        <dbReference type="EMBL" id="RHB76505.1"/>
    </source>
</evidence>
<dbReference type="Proteomes" id="UP000433928">
    <property type="component" value="Unassembled WGS sequence"/>
</dbReference>
<protein>
    <submittedName>
        <fullName evidence="15">DUF3244 domain-containing protein</fullName>
    </submittedName>
</protein>
<dbReference type="AlphaFoldDB" id="A0A174GVV2"/>
<dbReference type="EMBL" id="WCUV01000001">
    <property type="protein sequence ID" value="KAB4096337.1"/>
    <property type="molecule type" value="Genomic_DNA"/>
</dbReference>
<evidence type="ECO:0000313" key="14">
    <source>
        <dbReference type="EMBL" id="RGU36535.1"/>
    </source>
</evidence>
<dbReference type="Proteomes" id="UP000432488">
    <property type="component" value="Unassembled WGS sequence"/>
</dbReference>
<dbReference type="EMBL" id="QRXV01000020">
    <property type="protein sequence ID" value="RGU36535.1"/>
    <property type="molecule type" value="Genomic_DNA"/>
</dbReference>
<dbReference type="Proteomes" id="UP000431575">
    <property type="component" value="Unassembled WGS sequence"/>
</dbReference>
<dbReference type="Proteomes" id="UP001214113">
    <property type="component" value="Unassembled WGS sequence"/>
</dbReference>
<evidence type="ECO:0000313" key="11">
    <source>
        <dbReference type="EMBL" id="MDU0243487.1"/>
    </source>
</evidence>
<dbReference type="EMBL" id="QSPV01000003">
    <property type="protein sequence ID" value="RGJ96006.1"/>
    <property type="molecule type" value="Genomic_DNA"/>
</dbReference>
<evidence type="ECO:0000313" key="19">
    <source>
        <dbReference type="Proteomes" id="UP000260844"/>
    </source>
</evidence>
<evidence type="ECO:0000313" key="6">
    <source>
        <dbReference type="EMBL" id="KAB4127749.1"/>
    </source>
</evidence>
<sequence length="132" mass="14852">MMKKLLSILIATFFLSNIVTYAQKENNPFTEIALTQAKRKDPISKGDTPISRSIIQTANAYLYNNTVCVDFNEVLPNVTITLINESTSKLIHSEAYNEPTNIDITLDEGYSSGNYLIKIESDEVLLYGYFSL</sequence>
<name>A0A174GVV2_BACUN</name>
<evidence type="ECO:0000313" key="13">
    <source>
        <dbReference type="EMBL" id="RGJ96006.1"/>
    </source>
</evidence>
<evidence type="ECO:0000313" key="25">
    <source>
        <dbReference type="Proteomes" id="UP000431575"/>
    </source>
</evidence>
<evidence type="ECO:0000313" key="9">
    <source>
        <dbReference type="EMBL" id="MDC1751070.1"/>
    </source>
</evidence>
<evidence type="ECO:0000313" key="18">
    <source>
        <dbReference type="Proteomes" id="UP000186549"/>
    </source>
</evidence>
<gene>
    <name evidence="12" type="ORF">BHV79_08810</name>
    <name evidence="2" type="ORF">Bun01g_09990</name>
    <name evidence="17" type="ORF">DW216_06440</name>
    <name evidence="16" type="ORF">DW831_01965</name>
    <name evidence="15" type="ORF">DW873_03155</name>
    <name evidence="14" type="ORF">DWW83_16920</name>
    <name evidence="13" type="ORF">DXD40_04725</name>
    <name evidence="8" type="ORF">GAP41_06465</name>
    <name evidence="3" type="ORF">GAQ56_00520</name>
    <name evidence="7" type="ORF">GAQ59_00385</name>
    <name evidence="4" type="ORF">GAQ70_00635</name>
    <name evidence="5" type="ORF">GAQ72_03290</name>
    <name evidence="6" type="ORF">GAQ75_04320</name>
    <name evidence="9" type="ORF">POY80_01245</name>
    <name evidence="10" type="ORF">POZ22_03245</name>
    <name evidence="11" type="ORF">RVH16_01925</name>
</gene>
<dbReference type="EMBL" id="WCUR01000006">
    <property type="protein sequence ID" value="KAB4118801.1"/>
    <property type="molecule type" value="Genomic_DNA"/>
</dbReference>
<dbReference type="EMBL" id="JAWDEU010000002">
    <property type="protein sequence ID" value="MDU0243487.1"/>
    <property type="molecule type" value="Genomic_DNA"/>
</dbReference>
<feature type="signal peptide" evidence="1">
    <location>
        <begin position="1"/>
        <end position="24"/>
    </location>
</feature>
<dbReference type="Proteomes" id="UP000438773">
    <property type="component" value="Unassembled WGS sequence"/>
</dbReference>
<dbReference type="EMBL" id="JAQNQY010000001">
    <property type="protein sequence ID" value="MDC1751070.1"/>
    <property type="molecule type" value="Genomic_DNA"/>
</dbReference>
<dbReference type="Proteomes" id="UP000284514">
    <property type="component" value="Unassembled WGS sequence"/>
</dbReference>
<evidence type="ECO:0000313" key="10">
    <source>
        <dbReference type="EMBL" id="MDC1853810.1"/>
    </source>
</evidence>
<evidence type="ECO:0000313" key="5">
    <source>
        <dbReference type="EMBL" id="KAB4118801.1"/>
    </source>
</evidence>
<dbReference type="EMBL" id="JAQNSB010000003">
    <property type="protein sequence ID" value="MDC1853810.1"/>
    <property type="molecule type" value="Genomic_DNA"/>
</dbReference>
<evidence type="ECO:0000313" key="12">
    <source>
        <dbReference type="EMBL" id="OKZ33605.1"/>
    </source>
</evidence>
<proteinExistence type="predicted"/>
<keyword evidence="1" id="KW-0732">Signal</keyword>
<reference evidence="2 24" key="4">
    <citation type="submission" date="2019-06" db="EMBL/GenBank/DDBJ databases">
        <title>Complete genome sequence of Bacteroides uniformis NBRC 113350.</title>
        <authorList>
            <person name="Miura T."/>
            <person name="Furukawa M."/>
            <person name="Shimamura M."/>
            <person name="Ohyama Y."/>
            <person name="Yamazoe A."/>
            <person name="Kawasaki H."/>
        </authorList>
    </citation>
    <scope>NUCLEOTIDE SEQUENCE [LARGE SCALE GENOMIC DNA]</scope>
    <source>
        <strain evidence="2 24">NBRC 113350</strain>
    </source>
</reference>
<evidence type="ECO:0000313" key="22">
    <source>
        <dbReference type="Proteomes" id="UP000284514"/>
    </source>
</evidence>
<dbReference type="EMBL" id="WCTM01000003">
    <property type="protein sequence ID" value="KAB4244238.1"/>
    <property type="molecule type" value="Genomic_DNA"/>
</dbReference>
<accession>A0A174GVV2</accession>
<dbReference type="Proteomes" id="UP000284022">
    <property type="component" value="Unassembled WGS sequence"/>
</dbReference>
<evidence type="ECO:0000313" key="29">
    <source>
        <dbReference type="Proteomes" id="UP000438773"/>
    </source>
</evidence>
<dbReference type="EMBL" id="AP019724">
    <property type="protein sequence ID" value="BBK86629.1"/>
    <property type="molecule type" value="Genomic_DNA"/>
</dbReference>
<evidence type="ECO:0000313" key="4">
    <source>
        <dbReference type="EMBL" id="KAB4111863.1"/>
    </source>
</evidence>
<evidence type="ECO:0000313" key="26">
    <source>
        <dbReference type="Proteomes" id="UP000432488"/>
    </source>
</evidence>
<reference evidence="11" key="6">
    <citation type="submission" date="2023-10" db="EMBL/GenBank/DDBJ databases">
        <title>Genome of Potential pathogenic bacteria in Crohn's disease.</title>
        <authorList>
            <person name="Rodriguez-Palacios A."/>
        </authorList>
    </citation>
    <scope>NUCLEOTIDE SEQUENCE</scope>
    <source>
        <strain evidence="11">CavFT-hAR50</strain>
    </source>
</reference>
<dbReference type="InterPro" id="IPR021638">
    <property type="entry name" value="DUF3244"/>
</dbReference>
<evidence type="ECO:0000313" key="20">
    <source>
        <dbReference type="Proteomes" id="UP000283766"/>
    </source>
</evidence>
<dbReference type="EMBL" id="QSIF01000002">
    <property type="protein sequence ID" value="RHC76211.1"/>
    <property type="molecule type" value="Genomic_DNA"/>
</dbReference>
<evidence type="ECO:0000313" key="2">
    <source>
        <dbReference type="EMBL" id="BBK86629.1"/>
    </source>
</evidence>
<reference evidence="19 20" key="2">
    <citation type="submission" date="2018-08" db="EMBL/GenBank/DDBJ databases">
        <title>A genome reference for cultivated species of the human gut microbiota.</title>
        <authorList>
            <person name="Zou Y."/>
            <person name="Xue W."/>
            <person name="Luo G."/>
        </authorList>
    </citation>
    <scope>NUCLEOTIDE SEQUENCE [LARGE SCALE GENOMIC DNA]</scope>
    <source>
        <strain evidence="14 21">AF17-20</strain>
        <strain evidence="17 20">AM18-14LB</strain>
        <strain evidence="16 22">AM34-25</strain>
        <strain evidence="15 23">AM39-1</strain>
        <strain evidence="13 19">TM04-30</strain>
    </source>
</reference>
<dbReference type="EMBL" id="WCUG01000001">
    <property type="protein sequence ID" value="KAB4173590.1"/>
    <property type="molecule type" value="Genomic_DNA"/>
</dbReference>
<dbReference type="Proteomes" id="UP000441711">
    <property type="component" value="Unassembled WGS sequence"/>
</dbReference>
<dbReference type="KEGG" id="bun:Bun01g_09990"/>
<evidence type="ECO:0000313" key="17">
    <source>
        <dbReference type="EMBL" id="RHH32472.1"/>
    </source>
</evidence>
<dbReference type="EMBL" id="QRJL01000003">
    <property type="protein sequence ID" value="RHH32472.1"/>
    <property type="molecule type" value="Genomic_DNA"/>
</dbReference>
<dbReference type="OrthoDB" id="9941490at2"/>
<dbReference type="EMBL" id="MNQU01000208">
    <property type="protein sequence ID" value="OKZ33605.1"/>
    <property type="molecule type" value="Genomic_DNA"/>
</dbReference>
<dbReference type="EMBL" id="QSHA01000002">
    <property type="protein sequence ID" value="RHB76505.1"/>
    <property type="molecule type" value="Genomic_DNA"/>
</dbReference>
<evidence type="ECO:0000313" key="23">
    <source>
        <dbReference type="Proteomes" id="UP000286114"/>
    </source>
</evidence>
<dbReference type="RefSeq" id="WP_005825909.1">
    <property type="nucleotide sequence ID" value="NZ_AP019724.1"/>
</dbReference>
<dbReference type="EMBL" id="WCUQ01000002">
    <property type="protein sequence ID" value="KAB4127749.1"/>
    <property type="molecule type" value="Genomic_DNA"/>
</dbReference>
<evidence type="ECO:0000313" key="27">
    <source>
        <dbReference type="Proteomes" id="UP000433928"/>
    </source>
</evidence>
<feature type="chain" id="PRO_5014251423" evidence="1">
    <location>
        <begin position="25"/>
        <end position="132"/>
    </location>
</feature>
<reference evidence="25 26" key="3">
    <citation type="journal article" date="2019" name="Nat. Med.">
        <title>A library of human gut bacterial isolates paired with longitudinal multiomics data enables mechanistic microbiome research.</title>
        <authorList>
            <person name="Poyet M."/>
            <person name="Groussin M."/>
            <person name="Gibbons S.M."/>
            <person name="Avila-Pacheco J."/>
            <person name="Jiang X."/>
            <person name="Kearney S.M."/>
            <person name="Perrotta A.R."/>
            <person name="Berdy B."/>
            <person name="Zhao S."/>
            <person name="Lieberman T.D."/>
            <person name="Swanson P.K."/>
            <person name="Smith M."/>
            <person name="Roesemann S."/>
            <person name="Alexander J.E."/>
            <person name="Rich S.A."/>
            <person name="Livny J."/>
            <person name="Vlamakis H."/>
            <person name="Clish C."/>
            <person name="Bullock K."/>
            <person name="Deik A."/>
            <person name="Scott J."/>
            <person name="Pierce K.A."/>
            <person name="Xavier R.J."/>
            <person name="Alm E.J."/>
        </authorList>
    </citation>
    <scope>NUCLEOTIDE SEQUENCE [LARGE SCALE GENOMIC DNA]</scope>
    <source>
        <strain evidence="7 27">BIOML-A27</strain>
        <strain evidence="4 30">BIOML-A36</strain>
        <strain evidence="6 29">BIOML-A37</strain>
        <strain evidence="5 28">BIOML-A38</strain>
        <strain evidence="3 26">BIOML-A42</strain>
        <strain evidence="8 25">BIOML-A6</strain>
    </source>
</reference>
<evidence type="ECO:0000313" key="3">
    <source>
        <dbReference type="EMBL" id="KAB4096337.1"/>
    </source>
</evidence>
<dbReference type="Gene3D" id="2.60.40.3080">
    <property type="match status" value="1"/>
</dbReference>
<dbReference type="Pfam" id="PF11589">
    <property type="entry name" value="DUF3244"/>
    <property type="match status" value="1"/>
</dbReference>
<dbReference type="Proteomes" id="UP000186549">
    <property type="component" value="Unassembled WGS sequence"/>
</dbReference>
<reference evidence="12 18" key="1">
    <citation type="journal article" date="2016" name="Nat. Biotechnol.">
        <title>Measurement of bacterial replication rates in microbial communities.</title>
        <authorList>
            <person name="Brown C.T."/>
            <person name="Olm M.R."/>
            <person name="Thomas B.C."/>
            <person name="Banfield J.F."/>
        </authorList>
    </citation>
    <scope>NUCLEOTIDE SEQUENCE [LARGE SCALE GENOMIC DNA]</scope>
    <source>
        <strain evidence="12">45_41</strain>
    </source>
</reference>
<dbReference type="Proteomes" id="UP000434462">
    <property type="component" value="Unassembled WGS sequence"/>
</dbReference>
<dbReference type="Proteomes" id="UP000320533">
    <property type="component" value="Chromosome"/>
</dbReference>
<dbReference type="Proteomes" id="UP001218502">
    <property type="component" value="Unassembled WGS sequence"/>
</dbReference>
<dbReference type="Proteomes" id="UP000286114">
    <property type="component" value="Unassembled WGS sequence"/>
</dbReference>
<evidence type="ECO:0000313" key="7">
    <source>
        <dbReference type="EMBL" id="KAB4173590.1"/>
    </source>
</evidence>
<dbReference type="Proteomes" id="UP001181247">
    <property type="component" value="Unassembled WGS sequence"/>
</dbReference>